<dbReference type="InterPro" id="IPR013766">
    <property type="entry name" value="Thioredoxin_domain"/>
</dbReference>
<evidence type="ECO:0000259" key="2">
    <source>
        <dbReference type="PROSITE" id="PS51352"/>
    </source>
</evidence>
<evidence type="ECO:0000256" key="1">
    <source>
        <dbReference type="SAM" id="Phobius"/>
    </source>
</evidence>
<dbReference type="Proteomes" id="UP000233398">
    <property type="component" value="Unassembled WGS sequence"/>
</dbReference>
<sequence length="201" mass="22881">MTDQKEKAKKRKKSLIEWGVIIGVIAFLYLTGLHTSIIGTLQKGLLATGLIKPSIPSVTDTFPEANRDFYMADEEGQVISLANFDGEVVFMNIWATWCPPCIAEMPSINKLYQQFDESDNVKFVLVSMDEDFEKAKQFMEKRGFDMPIYHYRTKVPGTYESSVIPTTYVISGDGKLMMEKQGLAKYDTSEFEQFLRDLAEI</sequence>
<dbReference type="RefSeq" id="WP_101073871.1">
    <property type="nucleotide sequence ID" value="NZ_PISP01000003.1"/>
</dbReference>
<dbReference type="InterPro" id="IPR036249">
    <property type="entry name" value="Thioredoxin-like_sf"/>
</dbReference>
<dbReference type="Gene3D" id="3.40.30.10">
    <property type="entry name" value="Glutaredoxin"/>
    <property type="match status" value="1"/>
</dbReference>
<dbReference type="SUPFAM" id="SSF52833">
    <property type="entry name" value="Thioredoxin-like"/>
    <property type="match status" value="1"/>
</dbReference>
<dbReference type="PANTHER" id="PTHR42852">
    <property type="entry name" value="THIOL:DISULFIDE INTERCHANGE PROTEIN DSBE"/>
    <property type="match status" value="1"/>
</dbReference>
<protein>
    <submittedName>
        <fullName evidence="3">Thioredoxin</fullName>
    </submittedName>
</protein>
<dbReference type="GO" id="GO:0016491">
    <property type="term" value="F:oxidoreductase activity"/>
    <property type="evidence" value="ECO:0007669"/>
    <property type="project" value="InterPro"/>
</dbReference>
<reference evidence="3 4" key="1">
    <citation type="submission" date="2017-11" db="EMBL/GenBank/DDBJ databases">
        <title>Rhodohalobacter 15182 sp. nov., isolated from a salt lake.</title>
        <authorList>
            <person name="Han S."/>
        </authorList>
    </citation>
    <scope>NUCLEOTIDE SEQUENCE [LARGE SCALE GENOMIC DNA]</scope>
    <source>
        <strain evidence="3 4">15182</strain>
    </source>
</reference>
<dbReference type="Pfam" id="PF08534">
    <property type="entry name" value="Redoxin"/>
    <property type="match status" value="1"/>
</dbReference>
<dbReference type="PANTHER" id="PTHR42852:SF17">
    <property type="entry name" value="THIOREDOXIN-LIKE PROTEIN HI_1115"/>
    <property type="match status" value="1"/>
</dbReference>
<keyword evidence="1" id="KW-0472">Membrane</keyword>
<dbReference type="OrthoDB" id="6399635at2"/>
<dbReference type="EMBL" id="PISP01000003">
    <property type="protein sequence ID" value="PKD43396.1"/>
    <property type="molecule type" value="Genomic_DNA"/>
</dbReference>
<organism evidence="3 4">
    <name type="scientific">Rhodohalobacter barkolensis</name>
    <dbReference type="NCBI Taxonomy" id="2053187"/>
    <lineage>
        <taxon>Bacteria</taxon>
        <taxon>Pseudomonadati</taxon>
        <taxon>Balneolota</taxon>
        <taxon>Balneolia</taxon>
        <taxon>Balneolales</taxon>
        <taxon>Balneolaceae</taxon>
        <taxon>Rhodohalobacter</taxon>
    </lineage>
</organism>
<keyword evidence="1" id="KW-0812">Transmembrane</keyword>
<proteinExistence type="predicted"/>
<gene>
    <name evidence="3" type="ORF">CWD77_12380</name>
</gene>
<dbReference type="CDD" id="cd02966">
    <property type="entry name" value="TlpA_like_family"/>
    <property type="match status" value="1"/>
</dbReference>
<name>A0A2N0VGQ7_9BACT</name>
<keyword evidence="1" id="KW-1133">Transmembrane helix</keyword>
<feature type="domain" description="Thioredoxin" evidence="2">
    <location>
        <begin position="56"/>
        <end position="200"/>
    </location>
</feature>
<evidence type="ECO:0000313" key="4">
    <source>
        <dbReference type="Proteomes" id="UP000233398"/>
    </source>
</evidence>
<accession>A0A2N0VGQ7</accession>
<dbReference type="PROSITE" id="PS51352">
    <property type="entry name" value="THIOREDOXIN_2"/>
    <property type="match status" value="1"/>
</dbReference>
<dbReference type="InterPro" id="IPR013740">
    <property type="entry name" value="Redoxin"/>
</dbReference>
<dbReference type="AlphaFoldDB" id="A0A2N0VGQ7"/>
<dbReference type="InterPro" id="IPR050553">
    <property type="entry name" value="Thioredoxin_ResA/DsbE_sf"/>
</dbReference>
<keyword evidence="4" id="KW-1185">Reference proteome</keyword>
<feature type="transmembrane region" description="Helical" evidence="1">
    <location>
        <begin position="15"/>
        <end position="33"/>
    </location>
</feature>
<comment type="caution">
    <text evidence="3">The sequence shown here is derived from an EMBL/GenBank/DDBJ whole genome shotgun (WGS) entry which is preliminary data.</text>
</comment>
<evidence type="ECO:0000313" key="3">
    <source>
        <dbReference type="EMBL" id="PKD43396.1"/>
    </source>
</evidence>